<dbReference type="InterPro" id="IPR050339">
    <property type="entry name" value="CC_SR_Kinase"/>
</dbReference>
<dbReference type="EMBL" id="WVTA01000005">
    <property type="protein sequence ID" value="KAK3209948.1"/>
    <property type="molecule type" value="Genomic_DNA"/>
</dbReference>
<dbReference type="PANTHER" id="PTHR11042">
    <property type="entry name" value="EUKARYOTIC TRANSLATION INITIATION FACTOR 2-ALPHA KINASE EIF2-ALPHA KINASE -RELATED"/>
    <property type="match status" value="1"/>
</dbReference>
<evidence type="ECO:0000256" key="6">
    <source>
        <dbReference type="ARBA" id="ARBA00022840"/>
    </source>
</evidence>
<dbReference type="GO" id="GO:0005524">
    <property type="term" value="F:ATP binding"/>
    <property type="evidence" value="ECO:0007669"/>
    <property type="project" value="UniProtKB-KW"/>
</dbReference>
<dbReference type="GO" id="GO:0005737">
    <property type="term" value="C:cytoplasm"/>
    <property type="evidence" value="ECO:0007669"/>
    <property type="project" value="TreeGrafter"/>
</dbReference>
<evidence type="ECO:0000256" key="5">
    <source>
        <dbReference type="ARBA" id="ARBA00022777"/>
    </source>
</evidence>
<evidence type="ECO:0000256" key="10">
    <source>
        <dbReference type="ARBA" id="ARBA00048977"/>
    </source>
</evidence>
<dbReference type="Proteomes" id="UP001280581">
    <property type="component" value="Unassembled WGS sequence"/>
</dbReference>
<dbReference type="EC" id="2.7.11.1" evidence="1"/>
<feature type="domain" description="Protein kinase" evidence="12">
    <location>
        <begin position="356"/>
        <end position="669"/>
    </location>
</feature>
<evidence type="ECO:0000313" key="14">
    <source>
        <dbReference type="Proteomes" id="UP001280581"/>
    </source>
</evidence>
<dbReference type="InterPro" id="IPR013087">
    <property type="entry name" value="Znf_C2H2_type"/>
</dbReference>
<keyword evidence="6" id="KW-0067">ATP-binding</keyword>
<dbReference type="InterPro" id="IPR008271">
    <property type="entry name" value="Ser/Thr_kinase_AS"/>
</dbReference>
<dbReference type="GO" id="GO:0004694">
    <property type="term" value="F:eukaryotic translation initiation factor 2alpha kinase activity"/>
    <property type="evidence" value="ECO:0007669"/>
    <property type="project" value="TreeGrafter"/>
</dbReference>
<sequence>MPLPATNFQPYDRVTGTELSPQQQSTSRPYYYIIKAYIDGYGVGAGFQVAWTRKNIRCSTAELLESIEHLADDIRQSQRSTVVDGTSSISSWAETEGKKLLALDPESVDLATKRYQHAVNLLHEFVARLTPGDDETGVPLNTPESATPHPLISEKVVANINERIERLNTSSREVSPSSEQPDEIIEVKSTAQTLTVLSSAERSDVTHFPDSWIEAPSADVAVQHLQSHTVADSPSRMKLRPTSSWAIEYLRGGWYFKSPSSVDEKFYSPMSPLSRETSPGGSFRMLLRTDSDNSNVSDDGARQFPRTAFAGARTVRHGNPVPRPIPTMATRFKPKVSFDLSLEKSGDSPVSAMDFFKTPRSIMSGGTVFATPEASHNPQELPTDTTNTSVWNKYLREKGLIPDPFEEMNWSGRGQHAEFESSEENKIPLEYEKTLGHSATALVDSVKCRRIRLAHVFLESIKDGLAREERDVRLYSTSTFLRCLAKAVAYIHDKLMKHMDLKPKNLLVRDMQSSTICNQGRFKIYIADFGVARSYRSTDDINTETPIAYTKMYAAPEVVAQELRDQKADIFSLGAVYAEMLSVLSFPIDPHIANLELLHSIRESDPLDQSYAMHAPNVQEFVRDLCLTSYGFESDTPHSHITELVALMLSQDPTKRPTAATIVENMPFMAFCCDVNGGPEPFESANRPLIRQLYDRAMELVEADERYWRCSVEGCVKVYSSRERLGYHSLNGHGEANITAKHDVAMPNVQNPAFDGHLRHDWSTF</sequence>
<evidence type="ECO:0000256" key="9">
    <source>
        <dbReference type="ARBA" id="ARBA00048659"/>
    </source>
</evidence>
<comment type="catalytic activity">
    <reaction evidence="9">
        <text>L-threonyl-[protein] + ATP = O-phospho-L-threonyl-[protein] + ADP + H(+)</text>
        <dbReference type="Rhea" id="RHEA:46608"/>
        <dbReference type="Rhea" id="RHEA-COMP:11060"/>
        <dbReference type="Rhea" id="RHEA-COMP:11605"/>
        <dbReference type="ChEBI" id="CHEBI:15378"/>
        <dbReference type="ChEBI" id="CHEBI:30013"/>
        <dbReference type="ChEBI" id="CHEBI:30616"/>
        <dbReference type="ChEBI" id="CHEBI:61977"/>
        <dbReference type="ChEBI" id="CHEBI:456216"/>
        <dbReference type="EC" id="2.7.11.1"/>
    </reaction>
    <physiologicalReaction direction="left-to-right" evidence="9">
        <dbReference type="Rhea" id="RHEA:46609"/>
    </physiologicalReaction>
</comment>
<dbReference type="InterPro" id="IPR000719">
    <property type="entry name" value="Prot_kinase_dom"/>
</dbReference>
<proteinExistence type="inferred from homology"/>
<accession>A0AAN6LY69</accession>
<evidence type="ECO:0000256" key="3">
    <source>
        <dbReference type="ARBA" id="ARBA00022679"/>
    </source>
</evidence>
<keyword evidence="7" id="KW-0652">Protein synthesis inhibitor</keyword>
<dbReference type="PROSITE" id="PS00028">
    <property type="entry name" value="ZINC_FINGER_C2H2_1"/>
    <property type="match status" value="1"/>
</dbReference>
<dbReference type="PROSITE" id="PS00108">
    <property type="entry name" value="PROTEIN_KINASE_ST"/>
    <property type="match status" value="1"/>
</dbReference>
<evidence type="ECO:0000256" key="1">
    <source>
        <dbReference type="ARBA" id="ARBA00012513"/>
    </source>
</evidence>
<dbReference type="SMART" id="SM00220">
    <property type="entry name" value="S_TKc"/>
    <property type="match status" value="1"/>
</dbReference>
<dbReference type="GO" id="GO:0017148">
    <property type="term" value="P:negative regulation of translation"/>
    <property type="evidence" value="ECO:0007669"/>
    <property type="project" value="UniProtKB-KW"/>
</dbReference>
<evidence type="ECO:0000256" key="8">
    <source>
        <dbReference type="ARBA" id="ARBA00037982"/>
    </source>
</evidence>
<keyword evidence="4" id="KW-0547">Nucleotide-binding</keyword>
<comment type="caution">
    <text evidence="13">The sequence shown here is derived from an EMBL/GenBank/DDBJ whole genome shotgun (WGS) entry which is preliminary data.</text>
</comment>
<evidence type="ECO:0000256" key="11">
    <source>
        <dbReference type="SAM" id="MobiDB-lite"/>
    </source>
</evidence>
<name>A0AAN6LY69_9PLEO</name>
<keyword evidence="14" id="KW-1185">Reference proteome</keyword>
<comment type="catalytic activity">
    <reaction evidence="10">
        <text>L-seryl-[protein] + ATP = O-phospho-L-seryl-[protein] + ADP + H(+)</text>
        <dbReference type="Rhea" id="RHEA:17989"/>
        <dbReference type="Rhea" id="RHEA-COMP:9863"/>
        <dbReference type="Rhea" id="RHEA-COMP:11604"/>
        <dbReference type="ChEBI" id="CHEBI:15378"/>
        <dbReference type="ChEBI" id="CHEBI:29999"/>
        <dbReference type="ChEBI" id="CHEBI:30616"/>
        <dbReference type="ChEBI" id="CHEBI:83421"/>
        <dbReference type="ChEBI" id="CHEBI:456216"/>
        <dbReference type="EC" id="2.7.11.1"/>
    </reaction>
    <physiologicalReaction direction="left-to-right" evidence="10">
        <dbReference type="Rhea" id="RHEA:17990"/>
    </physiologicalReaction>
</comment>
<comment type="similarity">
    <text evidence="8">Belongs to the protein kinase superfamily. Ser/Thr protein kinase family. GCN2 subfamily.</text>
</comment>
<dbReference type="Gene3D" id="1.10.510.10">
    <property type="entry name" value="Transferase(Phosphotransferase) domain 1"/>
    <property type="match status" value="1"/>
</dbReference>
<dbReference type="Pfam" id="PF00069">
    <property type="entry name" value="Pkinase"/>
    <property type="match status" value="1"/>
</dbReference>
<dbReference type="GO" id="GO:0005634">
    <property type="term" value="C:nucleus"/>
    <property type="evidence" value="ECO:0007669"/>
    <property type="project" value="TreeGrafter"/>
</dbReference>
<evidence type="ECO:0000256" key="7">
    <source>
        <dbReference type="ARBA" id="ARBA00023193"/>
    </source>
</evidence>
<evidence type="ECO:0000256" key="4">
    <source>
        <dbReference type="ARBA" id="ARBA00022741"/>
    </source>
</evidence>
<evidence type="ECO:0000256" key="2">
    <source>
        <dbReference type="ARBA" id="ARBA00022527"/>
    </source>
</evidence>
<protein>
    <recommendedName>
        <fullName evidence="1">non-specific serine/threonine protein kinase</fullName>
        <ecNumber evidence="1">2.7.11.1</ecNumber>
    </recommendedName>
</protein>
<dbReference type="PROSITE" id="PS50011">
    <property type="entry name" value="PROTEIN_KINASE_DOM"/>
    <property type="match status" value="1"/>
</dbReference>
<keyword evidence="5" id="KW-0418">Kinase</keyword>
<evidence type="ECO:0000259" key="12">
    <source>
        <dbReference type="PROSITE" id="PS50011"/>
    </source>
</evidence>
<reference evidence="13 14" key="1">
    <citation type="submission" date="2021-02" db="EMBL/GenBank/DDBJ databases">
        <title>Genome assembly of Pseudopithomyces chartarum.</title>
        <authorList>
            <person name="Jauregui R."/>
            <person name="Singh J."/>
            <person name="Voisey C."/>
        </authorList>
    </citation>
    <scope>NUCLEOTIDE SEQUENCE [LARGE SCALE GENOMIC DNA]</scope>
    <source>
        <strain evidence="13 14">AGR01</strain>
    </source>
</reference>
<keyword evidence="2" id="KW-0723">Serine/threonine-protein kinase</keyword>
<dbReference type="PANTHER" id="PTHR11042:SF160">
    <property type="entry name" value="EUKARYOTIC TRANSLATION INITIATION FACTOR 2-ALPHA KINASE 1"/>
    <property type="match status" value="1"/>
</dbReference>
<dbReference type="InterPro" id="IPR011009">
    <property type="entry name" value="Kinase-like_dom_sf"/>
</dbReference>
<gene>
    <name evidence="13" type="ORF">GRF29_44g1139152</name>
</gene>
<keyword evidence="3" id="KW-0808">Transferase</keyword>
<dbReference type="AlphaFoldDB" id="A0AAN6LY69"/>
<organism evidence="13 14">
    <name type="scientific">Pseudopithomyces chartarum</name>
    <dbReference type="NCBI Taxonomy" id="1892770"/>
    <lineage>
        <taxon>Eukaryota</taxon>
        <taxon>Fungi</taxon>
        <taxon>Dikarya</taxon>
        <taxon>Ascomycota</taxon>
        <taxon>Pezizomycotina</taxon>
        <taxon>Dothideomycetes</taxon>
        <taxon>Pleosporomycetidae</taxon>
        <taxon>Pleosporales</taxon>
        <taxon>Massarineae</taxon>
        <taxon>Didymosphaeriaceae</taxon>
        <taxon>Pseudopithomyces</taxon>
    </lineage>
</organism>
<evidence type="ECO:0000313" key="13">
    <source>
        <dbReference type="EMBL" id="KAK3209948.1"/>
    </source>
</evidence>
<dbReference type="CDD" id="cd00180">
    <property type="entry name" value="PKc"/>
    <property type="match status" value="1"/>
</dbReference>
<dbReference type="SUPFAM" id="SSF56112">
    <property type="entry name" value="Protein kinase-like (PK-like)"/>
    <property type="match status" value="1"/>
</dbReference>
<feature type="region of interest" description="Disordered" evidence="11">
    <location>
        <begin position="1"/>
        <end position="22"/>
    </location>
</feature>